<keyword evidence="1" id="KW-0479">Metal-binding</keyword>
<proteinExistence type="predicted"/>
<dbReference type="PROSITE" id="PS50157">
    <property type="entry name" value="ZINC_FINGER_C2H2_2"/>
    <property type="match status" value="1"/>
</dbReference>
<feature type="region of interest" description="Disordered" evidence="2">
    <location>
        <begin position="1"/>
        <end position="26"/>
    </location>
</feature>
<feature type="compositionally biased region" description="Polar residues" evidence="2">
    <location>
        <begin position="251"/>
        <end position="264"/>
    </location>
</feature>
<dbReference type="InterPro" id="IPR013087">
    <property type="entry name" value="Znf_C2H2_type"/>
</dbReference>
<keyword evidence="5" id="KW-1185">Reference proteome</keyword>
<dbReference type="AlphaFoldDB" id="A0A8K0UNU2"/>
<keyword evidence="1" id="KW-0862">Zinc</keyword>
<dbReference type="Proteomes" id="UP000813824">
    <property type="component" value="Unassembled WGS sequence"/>
</dbReference>
<dbReference type="GO" id="GO:0008270">
    <property type="term" value="F:zinc ion binding"/>
    <property type="evidence" value="ECO:0007669"/>
    <property type="project" value="UniProtKB-KW"/>
</dbReference>
<dbReference type="PROSITE" id="PS00028">
    <property type="entry name" value="ZINC_FINGER_C2H2_1"/>
    <property type="match status" value="1"/>
</dbReference>
<name>A0A8K0UNU2_9AGAR</name>
<evidence type="ECO:0000313" key="4">
    <source>
        <dbReference type="EMBL" id="KAH8099552.1"/>
    </source>
</evidence>
<feature type="region of interest" description="Disordered" evidence="2">
    <location>
        <begin position="238"/>
        <end position="267"/>
    </location>
</feature>
<evidence type="ECO:0000313" key="5">
    <source>
        <dbReference type="Proteomes" id="UP000813824"/>
    </source>
</evidence>
<keyword evidence="1" id="KW-0863">Zinc-finger</keyword>
<protein>
    <recommendedName>
        <fullName evidence="3">C2H2-type domain-containing protein</fullName>
    </recommendedName>
</protein>
<accession>A0A8K0UNU2</accession>
<feature type="compositionally biased region" description="Basic and acidic residues" evidence="2">
    <location>
        <begin position="1"/>
        <end position="10"/>
    </location>
</feature>
<comment type="caution">
    <text evidence="4">The sequence shown here is derived from an EMBL/GenBank/DDBJ whole genome shotgun (WGS) entry which is preliminary data.</text>
</comment>
<evidence type="ECO:0000256" key="1">
    <source>
        <dbReference type="PROSITE-ProRule" id="PRU00042"/>
    </source>
</evidence>
<evidence type="ECO:0000256" key="2">
    <source>
        <dbReference type="SAM" id="MobiDB-lite"/>
    </source>
</evidence>
<organism evidence="4 5">
    <name type="scientific">Cristinia sonorae</name>
    <dbReference type="NCBI Taxonomy" id="1940300"/>
    <lineage>
        <taxon>Eukaryota</taxon>
        <taxon>Fungi</taxon>
        <taxon>Dikarya</taxon>
        <taxon>Basidiomycota</taxon>
        <taxon>Agaricomycotina</taxon>
        <taxon>Agaricomycetes</taxon>
        <taxon>Agaricomycetidae</taxon>
        <taxon>Agaricales</taxon>
        <taxon>Pleurotineae</taxon>
        <taxon>Stephanosporaceae</taxon>
        <taxon>Cristinia</taxon>
    </lineage>
</organism>
<dbReference type="EMBL" id="JAEVFJ010000019">
    <property type="protein sequence ID" value="KAH8099552.1"/>
    <property type="molecule type" value="Genomic_DNA"/>
</dbReference>
<feature type="domain" description="C2H2-type" evidence="3">
    <location>
        <begin position="204"/>
        <end position="234"/>
    </location>
</feature>
<gene>
    <name evidence="4" type="ORF">BXZ70DRAFT_233957</name>
</gene>
<sequence length="485" mass="53439">MPRAAKEDRKPRRAKKAKKAAGLSREGDEADLKHTILLLHQKQVNLLDLDIIPVTHLNAFRAHQGTSTMTVFLPGGLVADEHTKAILWPQGAERLERVKRPDLNQRETACLPIFVKAQGGVATLVDRNVSKDGATILCICPVCCFFPMQTQDAEMIDGKPTEFAIESVRSGNDFVRRHCNTTHHFLAYELLFNLPEGSLTRRPYLCLETGCSGAFGRQDARLTHYKCKHAGIEPPCEQEANKRIPPKGSAAPNQVPQQNNTDANGTGVFNAITAPVIPENAEGPAPGEDAQGEFIATNEMDVPDAFEATPNHDEAMSDDDDITEDNESDIDVDDEQYLMSFGLAFAYKKLQRELAEHNVSDVSLLPLQDDLAFPPAPMTNEHGVPVSDATFGSVSFYSEVKASFGVHTGSYAQMMEAMRARGPLDYYNRLNDRAYDQAMANRGPSSLDMAWQPSERVLYPELAEAGSFDLSQFVHCDSEETVTNA</sequence>
<evidence type="ECO:0000259" key="3">
    <source>
        <dbReference type="PROSITE" id="PS50157"/>
    </source>
</evidence>
<reference evidence="4" key="1">
    <citation type="journal article" date="2021" name="New Phytol.">
        <title>Evolutionary innovations through gain and loss of genes in the ectomycorrhizal Boletales.</title>
        <authorList>
            <person name="Wu G."/>
            <person name="Miyauchi S."/>
            <person name="Morin E."/>
            <person name="Kuo A."/>
            <person name="Drula E."/>
            <person name="Varga T."/>
            <person name="Kohler A."/>
            <person name="Feng B."/>
            <person name="Cao Y."/>
            <person name="Lipzen A."/>
            <person name="Daum C."/>
            <person name="Hundley H."/>
            <person name="Pangilinan J."/>
            <person name="Johnson J."/>
            <person name="Barry K."/>
            <person name="LaButti K."/>
            <person name="Ng V."/>
            <person name="Ahrendt S."/>
            <person name="Min B."/>
            <person name="Choi I.G."/>
            <person name="Park H."/>
            <person name="Plett J.M."/>
            <person name="Magnuson J."/>
            <person name="Spatafora J.W."/>
            <person name="Nagy L.G."/>
            <person name="Henrissat B."/>
            <person name="Grigoriev I.V."/>
            <person name="Yang Z.L."/>
            <person name="Xu J."/>
            <person name="Martin F.M."/>
        </authorList>
    </citation>
    <scope>NUCLEOTIDE SEQUENCE</scope>
    <source>
        <strain evidence="4">KKN 215</strain>
    </source>
</reference>